<accession>A0A2A9DMI1</accession>
<feature type="compositionally biased region" description="Basic and acidic residues" evidence="1">
    <location>
        <begin position="344"/>
        <end position="355"/>
    </location>
</feature>
<feature type="signal peptide" evidence="3">
    <location>
        <begin position="1"/>
        <end position="28"/>
    </location>
</feature>
<keyword evidence="2" id="KW-1133">Transmembrane helix</keyword>
<gene>
    <name evidence="4" type="ORF">ATK06_0893</name>
</gene>
<evidence type="ECO:0000313" key="5">
    <source>
        <dbReference type="Proteomes" id="UP000221653"/>
    </source>
</evidence>
<evidence type="ECO:0000313" key="4">
    <source>
        <dbReference type="EMBL" id="PFG27814.1"/>
    </source>
</evidence>
<proteinExistence type="predicted"/>
<feature type="compositionally biased region" description="Pro residues" evidence="1">
    <location>
        <begin position="225"/>
        <end position="241"/>
    </location>
</feature>
<keyword evidence="3" id="KW-0732">Signal</keyword>
<organism evidence="4 5">
    <name type="scientific">Corynebacterium renale</name>
    <dbReference type="NCBI Taxonomy" id="1724"/>
    <lineage>
        <taxon>Bacteria</taxon>
        <taxon>Bacillati</taxon>
        <taxon>Actinomycetota</taxon>
        <taxon>Actinomycetes</taxon>
        <taxon>Mycobacteriales</taxon>
        <taxon>Corynebacteriaceae</taxon>
        <taxon>Corynebacterium</taxon>
    </lineage>
</organism>
<keyword evidence="2" id="KW-0472">Membrane</keyword>
<evidence type="ECO:0000256" key="3">
    <source>
        <dbReference type="SAM" id="SignalP"/>
    </source>
</evidence>
<protein>
    <submittedName>
        <fullName evidence="4">Uncharacterized protein</fullName>
    </submittedName>
</protein>
<feature type="chain" id="PRO_5012134279" evidence="3">
    <location>
        <begin position="29"/>
        <end position="481"/>
    </location>
</feature>
<feature type="compositionally biased region" description="Pro residues" evidence="1">
    <location>
        <begin position="408"/>
        <end position="418"/>
    </location>
</feature>
<feature type="compositionally biased region" description="Pro residues" evidence="1">
    <location>
        <begin position="328"/>
        <end position="343"/>
    </location>
</feature>
<dbReference type="STRING" id="1724.GCA_001044175_02513"/>
<feature type="compositionally biased region" description="Basic and acidic residues" evidence="1">
    <location>
        <begin position="301"/>
        <end position="312"/>
    </location>
</feature>
<sequence length="481" mass="50724">MRRPKVLVAALLATAMTGGILNVPAATAATFEFKDGRCHFTFDENDRELLADAVRSAFGLVYAIQGDVKGLRFELGRANGEASSLPGLAGEEREEAMRAGEKAAREKLDAAGYGDEAYDLVTKLYRVERGMDKDGSPFHTPEQVEQLIAGRDKAALSIKDVADLNGVVLQELKSLIVRIVVGNADDEDAKAEKIEKLFGRVSEHVDGSFEDLTLTECLDYGRQVPPAPEVPPVAPKPPAAKPAPEKKPEVQPQKPEPKPAPSPESTKPSAPKPAPSPEKKPAPDAPKPKPPVVKPSAPKPESPKPKPEKKPEAQPQKPAPSPTHDAPKPPVVKPSAPKPAPKPESPKPKPGKKPEVQPQKPAPKPSTPESTKPKPENPKPTPRKRPDAQPQKPAPKPSPAPESKKPAPKPPVVTPAPKPGSTTAPESKKPAPEGDGATTSSANAGVIAGVIAALVSVLGLVGLAAFQGPLKQVLRSFGIRI</sequence>
<dbReference type="Proteomes" id="UP000221653">
    <property type="component" value="Unassembled WGS sequence"/>
</dbReference>
<comment type="caution">
    <text evidence="4">The sequence shown here is derived from an EMBL/GenBank/DDBJ whole genome shotgun (WGS) entry which is preliminary data.</text>
</comment>
<keyword evidence="2" id="KW-0812">Transmembrane</keyword>
<feature type="region of interest" description="Disordered" evidence="1">
    <location>
        <begin position="223"/>
        <end position="441"/>
    </location>
</feature>
<evidence type="ECO:0000256" key="2">
    <source>
        <dbReference type="SAM" id="Phobius"/>
    </source>
</evidence>
<reference evidence="4 5" key="1">
    <citation type="submission" date="2017-10" db="EMBL/GenBank/DDBJ databases">
        <title>Sequencing the genomes of 1000 actinobacteria strains.</title>
        <authorList>
            <person name="Klenk H.-P."/>
        </authorList>
    </citation>
    <scope>NUCLEOTIDE SEQUENCE [LARGE SCALE GENOMIC DNA]</scope>
    <source>
        <strain evidence="4 5">DSM 20688</strain>
    </source>
</reference>
<feature type="transmembrane region" description="Helical" evidence="2">
    <location>
        <begin position="446"/>
        <end position="466"/>
    </location>
</feature>
<dbReference type="EMBL" id="PDJF01000001">
    <property type="protein sequence ID" value="PFG27814.1"/>
    <property type="molecule type" value="Genomic_DNA"/>
</dbReference>
<dbReference type="PRINTS" id="PR01217">
    <property type="entry name" value="PRICHEXTENSN"/>
</dbReference>
<evidence type="ECO:0000256" key="1">
    <source>
        <dbReference type="SAM" id="MobiDB-lite"/>
    </source>
</evidence>
<feature type="compositionally biased region" description="Pro residues" evidence="1">
    <location>
        <begin position="283"/>
        <end position="300"/>
    </location>
</feature>
<dbReference type="RefSeq" id="WP_098388901.1">
    <property type="nucleotide sequence ID" value="NZ_LS483464.1"/>
</dbReference>
<name>A0A2A9DMI1_9CORY</name>
<keyword evidence="5" id="KW-1185">Reference proteome</keyword>
<dbReference type="AlphaFoldDB" id="A0A2A9DMI1"/>